<name>A0A9X3IY07_9BACT</name>
<accession>A0A9X3IY07</accession>
<comment type="caution">
    <text evidence="1">The sequence shown here is derived from an EMBL/GenBank/DDBJ whole genome shotgun (WGS) entry which is preliminary data.</text>
</comment>
<reference evidence="1" key="1">
    <citation type="submission" date="2022-11" db="EMBL/GenBank/DDBJ databases">
        <title>Minimal conservation of predation-associated metabolite biosynthetic gene clusters underscores biosynthetic potential of Myxococcota including descriptions for ten novel species: Archangium lansinium sp. nov., Myxococcus landrumus sp. nov., Nannocystis bai.</title>
        <authorList>
            <person name="Ahearne A."/>
            <person name="Stevens C."/>
            <person name="Phillips K."/>
        </authorList>
    </citation>
    <scope>NUCLEOTIDE SEQUENCE</scope>
    <source>
        <strain evidence="1">Na p29</strain>
    </source>
</reference>
<sequence length="62" mass="6459">MLGAIGVSLGAVASFFDPPWRRPSPSLESAARGELGRANVLAVPRGDADRPDIHATHVGILI</sequence>
<organism evidence="1 2">
    <name type="scientific">Nannocystis pusilla</name>
    <dbReference type="NCBI Taxonomy" id="889268"/>
    <lineage>
        <taxon>Bacteria</taxon>
        <taxon>Pseudomonadati</taxon>
        <taxon>Myxococcota</taxon>
        <taxon>Polyangia</taxon>
        <taxon>Nannocystales</taxon>
        <taxon>Nannocystaceae</taxon>
        <taxon>Nannocystis</taxon>
    </lineage>
</organism>
<proteinExistence type="predicted"/>
<protein>
    <submittedName>
        <fullName evidence="1">Uncharacterized protein</fullName>
    </submittedName>
</protein>
<dbReference type="Proteomes" id="UP001150924">
    <property type="component" value="Unassembled WGS sequence"/>
</dbReference>
<gene>
    <name evidence="1" type="ORF">OV079_16165</name>
</gene>
<dbReference type="AlphaFoldDB" id="A0A9X3IY07"/>
<dbReference type="RefSeq" id="WP_267769596.1">
    <property type="nucleotide sequence ID" value="NZ_JAPNKE010000002.1"/>
</dbReference>
<evidence type="ECO:0000313" key="1">
    <source>
        <dbReference type="EMBL" id="MCY1007064.1"/>
    </source>
</evidence>
<dbReference type="EMBL" id="JAPNKE010000002">
    <property type="protein sequence ID" value="MCY1007064.1"/>
    <property type="molecule type" value="Genomic_DNA"/>
</dbReference>
<keyword evidence="2" id="KW-1185">Reference proteome</keyword>
<evidence type="ECO:0000313" key="2">
    <source>
        <dbReference type="Proteomes" id="UP001150924"/>
    </source>
</evidence>